<name>A0A366Y145_9BACI</name>
<comment type="caution">
    <text evidence="2">The sequence shown here is derived from an EMBL/GenBank/DDBJ whole genome shotgun (WGS) entry which is preliminary data.</text>
</comment>
<feature type="transmembrane region" description="Helical" evidence="1">
    <location>
        <begin position="100"/>
        <end position="119"/>
    </location>
</feature>
<organism evidence="2 3">
    <name type="scientific">Bacillus taeanensis</name>
    <dbReference type="NCBI Taxonomy" id="273032"/>
    <lineage>
        <taxon>Bacteria</taxon>
        <taxon>Bacillati</taxon>
        <taxon>Bacillota</taxon>
        <taxon>Bacilli</taxon>
        <taxon>Bacillales</taxon>
        <taxon>Bacillaceae</taxon>
        <taxon>Bacillus</taxon>
    </lineage>
</organism>
<feature type="transmembrane region" description="Helical" evidence="1">
    <location>
        <begin position="125"/>
        <end position="149"/>
    </location>
</feature>
<dbReference type="EMBL" id="QOCW01000003">
    <property type="protein sequence ID" value="RBW70729.1"/>
    <property type="molecule type" value="Genomic_DNA"/>
</dbReference>
<dbReference type="RefSeq" id="WP_113804724.1">
    <property type="nucleotide sequence ID" value="NZ_QOCW01000003.1"/>
</dbReference>
<dbReference type="AlphaFoldDB" id="A0A366Y145"/>
<sequence length="161" mass="18550">MKKREYYPVEILLWSIALPGFGQFLNGNLIKGLTFVFLEFLVNVNSNLNLNIKHSFQGQFEEAVAVTNYQWALFYPCLYIFAMFDAYMDALKLAEQNSPSFISIPFVTAAYFSTIGVIFSDYSVFYRFLAPTFIPITAMIIGFIIGGWIRKWLVHKAYTKT</sequence>
<evidence type="ECO:0000313" key="2">
    <source>
        <dbReference type="EMBL" id="RBW70729.1"/>
    </source>
</evidence>
<gene>
    <name evidence="2" type="ORF">DS031_04390</name>
</gene>
<keyword evidence="1" id="KW-1133">Transmembrane helix</keyword>
<reference evidence="2 3" key="1">
    <citation type="submission" date="2018-07" db="EMBL/GenBank/DDBJ databases">
        <title>Lottiidibacillus patelloidae gen. nov., sp. nov., isolated from the intestinal tract of a marine limpet and the reclassification of B. taeanensis BH030017T, B. algicola KMM 3737T and B. hwajinpoensis SW-72T as genus Lottiidibacillus.</title>
        <authorList>
            <person name="Liu R."/>
            <person name="Huang Z."/>
        </authorList>
    </citation>
    <scope>NUCLEOTIDE SEQUENCE [LARGE SCALE GENOMIC DNA]</scope>
    <source>
        <strain evidence="2 3">BH030017</strain>
    </source>
</reference>
<protein>
    <submittedName>
        <fullName evidence="2">Uncharacterized protein</fullName>
    </submittedName>
</protein>
<evidence type="ECO:0000313" key="3">
    <source>
        <dbReference type="Proteomes" id="UP000253314"/>
    </source>
</evidence>
<feature type="transmembrane region" description="Helical" evidence="1">
    <location>
        <begin position="69"/>
        <end position="88"/>
    </location>
</feature>
<keyword evidence="1" id="KW-0812">Transmembrane</keyword>
<keyword evidence="1" id="KW-0472">Membrane</keyword>
<dbReference type="OrthoDB" id="1681794at2"/>
<keyword evidence="3" id="KW-1185">Reference proteome</keyword>
<proteinExistence type="predicted"/>
<dbReference type="Proteomes" id="UP000253314">
    <property type="component" value="Unassembled WGS sequence"/>
</dbReference>
<evidence type="ECO:0000256" key="1">
    <source>
        <dbReference type="SAM" id="Phobius"/>
    </source>
</evidence>
<accession>A0A366Y145</accession>